<dbReference type="FunFam" id="1.10.10.1940:FF:000002">
    <property type="entry name" value="PHAryngeal gland Toxin-related"/>
    <property type="match status" value="2"/>
</dbReference>
<keyword evidence="2" id="KW-1015">Disulfide bond</keyword>
<dbReference type="EMBL" id="UYSL01019859">
    <property type="protein sequence ID" value="VDL70686.1"/>
    <property type="molecule type" value="Genomic_DNA"/>
</dbReference>
<reference evidence="7" key="1">
    <citation type="submission" date="2017-02" db="UniProtKB">
        <authorList>
            <consortium name="WormBaseParasite"/>
        </authorList>
    </citation>
    <scope>IDENTIFICATION</scope>
</reference>
<feature type="chain" id="PRO_5043124855" evidence="3">
    <location>
        <begin position="21"/>
        <end position="153"/>
    </location>
</feature>
<accession>A0A0N4XW52</accession>
<evidence type="ECO:0000256" key="1">
    <source>
        <dbReference type="ARBA" id="ARBA00022729"/>
    </source>
</evidence>
<organism evidence="7">
    <name type="scientific">Nippostrongylus brasiliensis</name>
    <name type="common">Rat hookworm</name>
    <dbReference type="NCBI Taxonomy" id="27835"/>
    <lineage>
        <taxon>Eukaryota</taxon>
        <taxon>Metazoa</taxon>
        <taxon>Ecdysozoa</taxon>
        <taxon>Nematoda</taxon>
        <taxon>Chromadorea</taxon>
        <taxon>Rhabditida</taxon>
        <taxon>Rhabditina</taxon>
        <taxon>Rhabditomorpha</taxon>
        <taxon>Strongyloidea</taxon>
        <taxon>Heligmosomidae</taxon>
        <taxon>Nippostrongylus</taxon>
    </lineage>
</organism>
<dbReference type="PANTHER" id="PTHR46219:SF8">
    <property type="entry name" value="SHKT DOMAIN-CONTAINING PROTEIN"/>
    <property type="match status" value="1"/>
</dbReference>
<dbReference type="WBParaSite" id="NBR_0000709601-mRNA-1">
    <property type="protein sequence ID" value="NBR_0000709601-mRNA-1"/>
    <property type="gene ID" value="NBR_0000709601"/>
</dbReference>
<dbReference type="STRING" id="27835.A0A0N4XW52"/>
<name>A0A0N4XW52_NIPBR</name>
<sequence>MSLGLFVGIAAVALVSVTQAAQSCSVSTSSPLNGLCPSGYTLINSVACCPTASVVNSTTTCVDKTNAKTGTSDCPGMKSYCLNSAYKTLMADQCPLTCGYCTSTSTTTSSGSCVDLLNSKTGKSDCPGMSAYCFNSAYLSLMKTQCPKTCGYC</sequence>
<dbReference type="InterPro" id="IPR007026">
    <property type="entry name" value="CC_domain"/>
</dbReference>
<dbReference type="Proteomes" id="UP000271162">
    <property type="component" value="Unassembled WGS sequence"/>
</dbReference>
<dbReference type="SMART" id="SM00254">
    <property type="entry name" value="ShKT"/>
    <property type="match status" value="2"/>
</dbReference>
<evidence type="ECO:0000313" key="6">
    <source>
        <dbReference type="Proteomes" id="UP000271162"/>
    </source>
</evidence>
<keyword evidence="1 3" id="KW-0732">Signal</keyword>
<feature type="domain" description="ShKT" evidence="4">
    <location>
        <begin position="112"/>
        <end position="153"/>
    </location>
</feature>
<keyword evidence="6" id="KW-1185">Reference proteome</keyword>
<dbReference type="PANTHER" id="PTHR46219">
    <property type="entry name" value="PROTEIN CBG11138"/>
    <property type="match status" value="1"/>
</dbReference>
<dbReference type="InterPro" id="IPR003582">
    <property type="entry name" value="ShKT_dom"/>
</dbReference>
<dbReference type="Gene3D" id="1.10.10.1940">
    <property type="match status" value="2"/>
</dbReference>
<evidence type="ECO:0000256" key="2">
    <source>
        <dbReference type="ARBA" id="ARBA00023157"/>
    </source>
</evidence>
<feature type="domain" description="ShKT" evidence="4">
    <location>
        <begin position="60"/>
        <end position="102"/>
    </location>
</feature>
<dbReference type="AlphaFoldDB" id="A0A0N4XW52"/>
<proteinExistence type="predicted"/>
<feature type="signal peptide" evidence="3">
    <location>
        <begin position="1"/>
        <end position="20"/>
    </location>
</feature>
<evidence type="ECO:0000313" key="5">
    <source>
        <dbReference type="EMBL" id="VDL70686.1"/>
    </source>
</evidence>
<protein>
    <submittedName>
        <fullName evidence="7">ShTK domain protein</fullName>
    </submittedName>
</protein>
<dbReference type="Pfam" id="PF04942">
    <property type="entry name" value="CC"/>
    <property type="match status" value="1"/>
</dbReference>
<evidence type="ECO:0000313" key="7">
    <source>
        <dbReference type="WBParaSite" id="NBR_0000709601-mRNA-1"/>
    </source>
</evidence>
<evidence type="ECO:0000256" key="3">
    <source>
        <dbReference type="SAM" id="SignalP"/>
    </source>
</evidence>
<reference evidence="5 6" key="2">
    <citation type="submission" date="2018-11" db="EMBL/GenBank/DDBJ databases">
        <authorList>
            <consortium name="Pathogen Informatics"/>
        </authorList>
    </citation>
    <scope>NUCLEOTIDE SEQUENCE [LARGE SCALE GENOMIC DNA]</scope>
</reference>
<gene>
    <name evidence="5" type="ORF">NBR_LOCUS7097</name>
</gene>
<evidence type="ECO:0000259" key="4">
    <source>
        <dbReference type="SMART" id="SM00254"/>
    </source>
</evidence>
<dbReference type="Pfam" id="PF01549">
    <property type="entry name" value="ShK"/>
    <property type="match status" value="2"/>
</dbReference>